<keyword evidence="1" id="KW-0472">Membrane</keyword>
<accession>A0A8H3IIC7</accession>
<proteinExistence type="predicted"/>
<keyword evidence="1" id="KW-0812">Transmembrane</keyword>
<dbReference type="AlphaFoldDB" id="A0A8H3IIC7"/>
<dbReference type="OrthoDB" id="5294178at2759"/>
<feature type="transmembrane region" description="Helical" evidence="1">
    <location>
        <begin position="12"/>
        <end position="36"/>
    </location>
</feature>
<keyword evidence="3" id="KW-1185">Reference proteome</keyword>
<sequence length="189" mass="20977">MGLFSFLEKPKILYSTRLAQLSFATAFLVVICYAGTHRGWWKNINPPLALGVIAVLFTFAVAIYTVFRHHRGSDPFAARGILYTIVRLVIEIIVFLLWVGSAALALRPHGGCDSKTGHRGPGPKGQDWCWGNPGKFDPHWDYTNQPLITWDIAIAFSFVEIVTFVITIFLVFKDSKSNKVSGQGATYAA</sequence>
<name>A0A8H3IIC7_9LECA</name>
<protein>
    <recommendedName>
        <fullName evidence="4">MARVEL domain-containing protein</fullName>
    </recommendedName>
</protein>
<dbReference type="Proteomes" id="UP000664521">
    <property type="component" value="Unassembled WGS sequence"/>
</dbReference>
<reference evidence="2" key="1">
    <citation type="submission" date="2021-03" db="EMBL/GenBank/DDBJ databases">
        <authorList>
            <person name="Tagirdzhanova G."/>
        </authorList>
    </citation>
    <scope>NUCLEOTIDE SEQUENCE</scope>
</reference>
<feature type="transmembrane region" description="Helical" evidence="1">
    <location>
        <begin position="88"/>
        <end position="106"/>
    </location>
</feature>
<organism evidence="2 3">
    <name type="scientific">Heterodermia speciosa</name>
    <dbReference type="NCBI Taxonomy" id="116794"/>
    <lineage>
        <taxon>Eukaryota</taxon>
        <taxon>Fungi</taxon>
        <taxon>Dikarya</taxon>
        <taxon>Ascomycota</taxon>
        <taxon>Pezizomycotina</taxon>
        <taxon>Lecanoromycetes</taxon>
        <taxon>OSLEUM clade</taxon>
        <taxon>Lecanoromycetidae</taxon>
        <taxon>Caliciales</taxon>
        <taxon>Physciaceae</taxon>
        <taxon>Heterodermia</taxon>
    </lineage>
</organism>
<evidence type="ECO:0000256" key="1">
    <source>
        <dbReference type="SAM" id="Phobius"/>
    </source>
</evidence>
<evidence type="ECO:0000313" key="3">
    <source>
        <dbReference type="Proteomes" id="UP000664521"/>
    </source>
</evidence>
<gene>
    <name evidence="2" type="ORF">HETSPECPRED_002981</name>
</gene>
<evidence type="ECO:0008006" key="4">
    <source>
        <dbReference type="Google" id="ProtNLM"/>
    </source>
</evidence>
<evidence type="ECO:0000313" key="2">
    <source>
        <dbReference type="EMBL" id="CAF9916685.1"/>
    </source>
</evidence>
<feature type="transmembrane region" description="Helical" evidence="1">
    <location>
        <begin position="147"/>
        <end position="172"/>
    </location>
</feature>
<comment type="caution">
    <text evidence="2">The sequence shown here is derived from an EMBL/GenBank/DDBJ whole genome shotgun (WGS) entry which is preliminary data.</text>
</comment>
<dbReference type="EMBL" id="CAJPDS010000018">
    <property type="protein sequence ID" value="CAF9916685.1"/>
    <property type="molecule type" value="Genomic_DNA"/>
</dbReference>
<feature type="transmembrane region" description="Helical" evidence="1">
    <location>
        <begin position="48"/>
        <end position="67"/>
    </location>
</feature>
<keyword evidence="1" id="KW-1133">Transmembrane helix</keyword>